<reference evidence="2" key="1">
    <citation type="journal article" date="2021" name="Proc. Natl. Acad. Sci. U.S.A.">
        <title>A Catalog of Tens of Thousands of Viruses from Human Metagenomes Reveals Hidden Associations with Chronic Diseases.</title>
        <authorList>
            <person name="Tisza M.J."/>
            <person name="Buck C.B."/>
        </authorList>
    </citation>
    <scope>NUCLEOTIDE SEQUENCE</scope>
    <source>
        <strain evidence="2">CtelJ1</strain>
    </source>
</reference>
<evidence type="ECO:0000256" key="1">
    <source>
        <dbReference type="SAM" id="MobiDB-lite"/>
    </source>
</evidence>
<evidence type="ECO:0000313" key="2">
    <source>
        <dbReference type="EMBL" id="DAG00923.1"/>
    </source>
</evidence>
<dbReference type="EMBL" id="BK016184">
    <property type="protein sequence ID" value="DAG00923.1"/>
    <property type="molecule type" value="Genomic_DNA"/>
</dbReference>
<proteinExistence type="predicted"/>
<accession>A0A8S5V2S8</accession>
<organism evidence="2">
    <name type="scientific">CrAss-like virus sp. ctelJ1</name>
    <dbReference type="NCBI Taxonomy" id="2825838"/>
    <lineage>
        <taxon>Viruses</taxon>
        <taxon>Duplodnaviria</taxon>
        <taxon>Heunggongvirae</taxon>
        <taxon>Uroviricota</taxon>
        <taxon>Caudoviricetes</taxon>
        <taxon>Crassvirales</taxon>
    </lineage>
</organism>
<sequence length="103" mass="12341">MSHRRKRRKTSAMHRHHEKRREKFAKYSEESKQKQKQMNLITFYTCTNAKIDVNPAYVINCYQRYGTGRVVLILSNGDHFVLAEHEKYRSVVTRIRNANNLPF</sequence>
<feature type="region of interest" description="Disordered" evidence="1">
    <location>
        <begin position="1"/>
        <end position="31"/>
    </location>
</feature>
<feature type="compositionally biased region" description="Basic residues" evidence="1">
    <location>
        <begin position="1"/>
        <end position="23"/>
    </location>
</feature>
<name>A0A8S5V2S8_9CAUD</name>
<protein>
    <submittedName>
        <fullName evidence="2">Uncharacterized protein</fullName>
    </submittedName>
</protein>